<keyword evidence="3 6" id="KW-1133">Transmembrane helix</keyword>
<feature type="transmembrane region" description="Helical" evidence="6">
    <location>
        <begin position="80"/>
        <end position="97"/>
    </location>
</feature>
<evidence type="ECO:0000256" key="3">
    <source>
        <dbReference type="ARBA" id="ARBA00022989"/>
    </source>
</evidence>
<dbReference type="STRING" id="708187.A0A1Q8RM48"/>
<dbReference type="PANTHER" id="PTHR37451:SF4">
    <property type="entry name" value="MARVEL DOMAIN-CONTAINING PROTEIN"/>
    <property type="match status" value="1"/>
</dbReference>
<dbReference type="OrthoDB" id="5241662at2759"/>
<keyword evidence="2 6" id="KW-0812">Transmembrane</keyword>
<comment type="caution">
    <text evidence="8">The sequence shown here is derived from an EMBL/GenBank/DDBJ whole genome shotgun (WGS) entry which is preliminary data.</text>
</comment>
<keyword evidence="4 6" id="KW-0472">Membrane</keyword>
<feature type="transmembrane region" description="Helical" evidence="6">
    <location>
        <begin position="171"/>
        <end position="198"/>
    </location>
</feature>
<dbReference type="Proteomes" id="UP000186583">
    <property type="component" value="Unassembled WGS sequence"/>
</dbReference>
<accession>A0A1Q8RM48</accession>
<feature type="transmembrane region" description="Helical" evidence="6">
    <location>
        <begin position="109"/>
        <end position="127"/>
    </location>
</feature>
<feature type="region of interest" description="Disordered" evidence="5">
    <location>
        <begin position="232"/>
        <end position="347"/>
    </location>
</feature>
<evidence type="ECO:0000256" key="1">
    <source>
        <dbReference type="ARBA" id="ARBA00004141"/>
    </source>
</evidence>
<evidence type="ECO:0000256" key="2">
    <source>
        <dbReference type="ARBA" id="ARBA00022692"/>
    </source>
</evidence>
<keyword evidence="9" id="KW-1185">Reference proteome</keyword>
<reference evidence="8 9" key="1">
    <citation type="submission" date="2016-11" db="EMBL/GenBank/DDBJ databases">
        <title>Draft Genome Assembly of Colletotrichum chlorophyti a pathogen of herbaceous plants.</title>
        <authorList>
            <person name="Gan P."/>
            <person name="Narusaka M."/>
            <person name="Tsushima A."/>
            <person name="Narusaka Y."/>
            <person name="Takano Y."/>
            <person name="Shirasu K."/>
        </authorList>
    </citation>
    <scope>NUCLEOTIDE SEQUENCE [LARGE SCALE GENOMIC DNA]</scope>
    <source>
        <strain evidence="8 9">NTL11</strain>
    </source>
</reference>
<organism evidence="8 9">
    <name type="scientific">Colletotrichum chlorophyti</name>
    <dbReference type="NCBI Taxonomy" id="708187"/>
    <lineage>
        <taxon>Eukaryota</taxon>
        <taxon>Fungi</taxon>
        <taxon>Dikarya</taxon>
        <taxon>Ascomycota</taxon>
        <taxon>Pezizomycotina</taxon>
        <taxon>Sordariomycetes</taxon>
        <taxon>Hypocreomycetidae</taxon>
        <taxon>Glomerellales</taxon>
        <taxon>Glomerellaceae</taxon>
        <taxon>Colletotrichum</taxon>
    </lineage>
</organism>
<gene>
    <name evidence="8" type="ORF">CCHL11_08029</name>
</gene>
<evidence type="ECO:0000313" key="8">
    <source>
        <dbReference type="EMBL" id="OLN85398.1"/>
    </source>
</evidence>
<feature type="domain" description="MARVEL" evidence="7">
    <location>
        <begin position="49"/>
        <end position="177"/>
    </location>
</feature>
<dbReference type="AlphaFoldDB" id="A0A1Q8RM48"/>
<feature type="compositionally biased region" description="Low complexity" evidence="5">
    <location>
        <begin position="274"/>
        <end position="329"/>
    </location>
</feature>
<evidence type="ECO:0000256" key="5">
    <source>
        <dbReference type="SAM" id="MobiDB-lite"/>
    </source>
</evidence>
<feature type="transmembrane region" description="Helical" evidence="6">
    <location>
        <begin position="56"/>
        <end position="74"/>
    </location>
</feature>
<name>A0A1Q8RM48_9PEZI</name>
<dbReference type="PANTHER" id="PTHR37451">
    <property type="entry name" value="MARVEL DOMAIN"/>
    <property type="match status" value="1"/>
</dbReference>
<evidence type="ECO:0000313" key="9">
    <source>
        <dbReference type="Proteomes" id="UP000186583"/>
    </source>
</evidence>
<protein>
    <recommendedName>
        <fullName evidence="7">MARVEL domain-containing protein</fullName>
    </recommendedName>
</protein>
<proteinExistence type="predicted"/>
<evidence type="ECO:0000256" key="4">
    <source>
        <dbReference type="ARBA" id="ARBA00023136"/>
    </source>
</evidence>
<evidence type="ECO:0000256" key="6">
    <source>
        <dbReference type="SAM" id="Phobius"/>
    </source>
</evidence>
<comment type="subcellular location">
    <subcellularLocation>
        <location evidence="1">Membrane</location>
        <topology evidence="1">Multi-pass membrane protein</topology>
    </subcellularLocation>
</comment>
<feature type="compositionally biased region" description="Low complexity" evidence="5">
    <location>
        <begin position="232"/>
        <end position="266"/>
    </location>
</feature>
<dbReference type="Pfam" id="PF01284">
    <property type="entry name" value="MARVEL"/>
    <property type="match status" value="1"/>
</dbReference>
<sequence length="347" mass="38700">MENTQQVPLQTQPQPQVVTQPQAQQQQHYTQPASTGPQLPIVAAPAWVVIVRGFQFFFAILILGLSGAIIHWVYMDELGLALAISLFTWIIVLYTVLSEKLPSLRKLYHIYAVLALDLFLVILWLATMGANASRRALFTVSVNASCSSDGSAVNSGRCTIFKRYIVMSRGALAMFAAVAGLSALQFVLFLATFIWTLLQFLKWRKTTAPAAAVAASQGEIQMETKQPFLAQQTAYPPQQQPQQQQQQQAYYPPQSYTPQPQGLPQQFQPPPQPFQEISGQQQQQQQQQQFPQQTPPTGQGYVQQQQPEFQQQYPPQQYAPSAVNPVSPTNSPPPQGHGHAYPLQELR</sequence>
<dbReference type="InterPro" id="IPR008253">
    <property type="entry name" value="Marvel"/>
</dbReference>
<evidence type="ECO:0000259" key="7">
    <source>
        <dbReference type="Pfam" id="PF01284"/>
    </source>
</evidence>
<dbReference type="EMBL" id="MPGH01000173">
    <property type="protein sequence ID" value="OLN85398.1"/>
    <property type="molecule type" value="Genomic_DNA"/>
</dbReference>